<evidence type="ECO:0000313" key="2">
    <source>
        <dbReference type="Proteomes" id="UP000645517"/>
    </source>
</evidence>
<evidence type="ECO:0000313" key="1">
    <source>
        <dbReference type="EMBL" id="GGN32419.1"/>
    </source>
</evidence>
<name>A0ABQ2IVM9_9DEIO</name>
<dbReference type="EMBL" id="BMOR01000002">
    <property type="protein sequence ID" value="GGN32419.1"/>
    <property type="molecule type" value="Genomic_DNA"/>
</dbReference>
<keyword evidence="2" id="KW-1185">Reference proteome</keyword>
<comment type="caution">
    <text evidence="1">The sequence shown here is derived from an EMBL/GenBank/DDBJ whole genome shotgun (WGS) entry which is preliminary data.</text>
</comment>
<gene>
    <name evidence="1" type="ORF">GCM10010842_09060</name>
</gene>
<proteinExistence type="predicted"/>
<protein>
    <submittedName>
        <fullName evidence="1">Uncharacterized protein</fullName>
    </submittedName>
</protein>
<sequence length="72" mass="7182">MIQPTVTIHLTEAQARAVLGLIADVNYGSPTLAGAKKALKTGLATQAGTLALTNPVTGPAVIPFTTGGARAL</sequence>
<organism evidence="1 2">
    <name type="scientific">Deinococcus daejeonensis</name>
    <dbReference type="NCBI Taxonomy" id="1007098"/>
    <lineage>
        <taxon>Bacteria</taxon>
        <taxon>Thermotogati</taxon>
        <taxon>Deinococcota</taxon>
        <taxon>Deinococci</taxon>
        <taxon>Deinococcales</taxon>
        <taxon>Deinococcaceae</taxon>
        <taxon>Deinococcus</taxon>
    </lineage>
</organism>
<accession>A0ABQ2IVM9</accession>
<dbReference type="RefSeq" id="WP_189054454.1">
    <property type="nucleotide sequence ID" value="NZ_BMOR01000002.1"/>
</dbReference>
<dbReference type="Proteomes" id="UP000645517">
    <property type="component" value="Unassembled WGS sequence"/>
</dbReference>
<reference evidence="2" key="1">
    <citation type="journal article" date="2019" name="Int. J. Syst. Evol. Microbiol.">
        <title>The Global Catalogue of Microorganisms (GCM) 10K type strain sequencing project: providing services to taxonomists for standard genome sequencing and annotation.</title>
        <authorList>
            <consortium name="The Broad Institute Genomics Platform"/>
            <consortium name="The Broad Institute Genome Sequencing Center for Infectious Disease"/>
            <person name="Wu L."/>
            <person name="Ma J."/>
        </authorList>
    </citation>
    <scope>NUCLEOTIDE SEQUENCE [LARGE SCALE GENOMIC DNA]</scope>
    <source>
        <strain evidence="2">JCM 16918</strain>
    </source>
</reference>